<evidence type="ECO:0000256" key="2">
    <source>
        <dbReference type="ARBA" id="ARBA00022801"/>
    </source>
</evidence>
<dbReference type="Proteomes" id="UP000753724">
    <property type="component" value="Unassembled WGS sequence"/>
</dbReference>
<dbReference type="InterPro" id="IPR017853">
    <property type="entry name" value="GH"/>
</dbReference>
<evidence type="ECO:0000313" key="6">
    <source>
        <dbReference type="EMBL" id="NBC36504.1"/>
    </source>
</evidence>
<dbReference type="EMBL" id="JAAAPO010000003">
    <property type="protein sequence ID" value="NBC36504.1"/>
    <property type="molecule type" value="Genomic_DNA"/>
</dbReference>
<dbReference type="PANTHER" id="PTHR10353:SF36">
    <property type="entry name" value="LP05116P"/>
    <property type="match status" value="1"/>
</dbReference>
<reference evidence="7" key="1">
    <citation type="submission" date="2020-01" db="EMBL/GenBank/DDBJ databases">
        <title>Sphingomonas sp. strain CSW-10.</title>
        <authorList>
            <person name="Chen W.-M."/>
        </authorList>
    </citation>
    <scope>NUCLEOTIDE SEQUENCE [LARGE SCALE GENOMIC DNA]</scope>
    <source>
        <strain evidence="7">FSY-8</strain>
    </source>
</reference>
<dbReference type="SUPFAM" id="SSF51445">
    <property type="entry name" value="(Trans)glycosidases"/>
    <property type="match status" value="1"/>
</dbReference>
<dbReference type="PANTHER" id="PTHR10353">
    <property type="entry name" value="GLYCOSYL HYDROLASE"/>
    <property type="match status" value="1"/>
</dbReference>
<name>A0ABW9XDA7_9SPHN</name>
<protein>
    <submittedName>
        <fullName evidence="6">Family 1 glycosylhydrolase</fullName>
    </submittedName>
</protein>
<dbReference type="InterPro" id="IPR001360">
    <property type="entry name" value="Glyco_hydro_1"/>
</dbReference>
<sequence>MFDRRTIMAGVAALAAGQAVTDPAQAARRKPAPKPAPAGLPAGGAFPRGFLWGVATAGHQVEGNNTASDTWFMEQVKPGVFAEPSGDACNSFALWRTDMDLVRDMGLNTYRFSLEWARIEPEEGQFSIAMLNHYKAMIAGARERGLRPLVTFNHFTCPRWFAAKGGWTNPQSPALFARYAERAARHLAADISHATTLNEPNLPTMLSVILPPPVLGMQEAMLAAAAKALNVPKFAAGNVMGRDDILPSTRNMVAAHKAGRDAIKAVRPDLPVGVSLSMFDDQEEKAGKPSIRDAMRAMFYGPWLEAVRGDDFLGVQNYERVIWGEKARVPAPAGAVLNWSGTEVYAASLGGAVRYAHQATGLPIFVTEHGVGSDDDAVRASFIPGALNSLRSAMADGVPVLGYVHWSLIDNFEWIFGYRPKYGLHSVDRTSFARTAKPSAAVLSAIARANSL</sequence>
<comment type="similarity">
    <text evidence="1 4">Belongs to the glycosyl hydrolase 1 family.</text>
</comment>
<evidence type="ECO:0000256" key="5">
    <source>
        <dbReference type="SAM" id="MobiDB-lite"/>
    </source>
</evidence>
<keyword evidence="7" id="KW-1185">Reference proteome</keyword>
<keyword evidence="3" id="KW-0326">Glycosidase</keyword>
<accession>A0ABW9XDA7</accession>
<organism evidence="6 7">
    <name type="scientific">Novosphingobium ovatum</name>
    <dbReference type="NCBI Taxonomy" id="1908523"/>
    <lineage>
        <taxon>Bacteria</taxon>
        <taxon>Pseudomonadati</taxon>
        <taxon>Pseudomonadota</taxon>
        <taxon>Alphaproteobacteria</taxon>
        <taxon>Sphingomonadales</taxon>
        <taxon>Sphingomonadaceae</taxon>
        <taxon>Novosphingobium</taxon>
    </lineage>
</organism>
<dbReference type="Gene3D" id="3.20.20.80">
    <property type="entry name" value="Glycosidases"/>
    <property type="match status" value="1"/>
</dbReference>
<gene>
    <name evidence="6" type="ORF">GTZ99_08040</name>
</gene>
<dbReference type="Pfam" id="PF00232">
    <property type="entry name" value="Glyco_hydro_1"/>
    <property type="match status" value="2"/>
</dbReference>
<evidence type="ECO:0000313" key="7">
    <source>
        <dbReference type="Proteomes" id="UP000753724"/>
    </source>
</evidence>
<keyword evidence="2" id="KW-0378">Hydrolase</keyword>
<evidence type="ECO:0000256" key="3">
    <source>
        <dbReference type="ARBA" id="ARBA00023295"/>
    </source>
</evidence>
<evidence type="ECO:0000256" key="1">
    <source>
        <dbReference type="ARBA" id="ARBA00010838"/>
    </source>
</evidence>
<comment type="caution">
    <text evidence="6">The sequence shown here is derived from an EMBL/GenBank/DDBJ whole genome shotgun (WGS) entry which is preliminary data.</text>
</comment>
<evidence type="ECO:0000256" key="4">
    <source>
        <dbReference type="RuleBase" id="RU003690"/>
    </source>
</evidence>
<dbReference type="RefSeq" id="WP_161717801.1">
    <property type="nucleotide sequence ID" value="NZ_JAAAPO010000003.1"/>
</dbReference>
<dbReference type="PRINTS" id="PR00131">
    <property type="entry name" value="GLHYDRLASE1"/>
</dbReference>
<feature type="region of interest" description="Disordered" evidence="5">
    <location>
        <begin position="20"/>
        <end position="39"/>
    </location>
</feature>
<proteinExistence type="inferred from homology"/>